<evidence type="ECO:0000256" key="8">
    <source>
        <dbReference type="ARBA" id="ARBA00023157"/>
    </source>
</evidence>
<dbReference type="GO" id="GO:0005044">
    <property type="term" value="F:scavenger receptor activity"/>
    <property type="evidence" value="ECO:0007669"/>
    <property type="project" value="TreeGrafter"/>
</dbReference>
<dbReference type="AlphaFoldDB" id="H2KS22"/>
<dbReference type="Pfam" id="PF01130">
    <property type="entry name" value="CD36"/>
    <property type="match status" value="1"/>
</dbReference>
<dbReference type="PANTHER" id="PTHR11923">
    <property type="entry name" value="SCAVENGER RECEPTOR CLASS B TYPE-1 SR-B1"/>
    <property type="match status" value="1"/>
</dbReference>
<evidence type="ECO:0000256" key="12">
    <source>
        <dbReference type="ARBA" id="ARBA00042244"/>
    </source>
</evidence>
<feature type="transmembrane region" description="Helical" evidence="14">
    <location>
        <begin position="432"/>
        <end position="448"/>
    </location>
</feature>
<keyword evidence="5 14" id="KW-0812">Transmembrane</keyword>
<evidence type="ECO:0000313" key="16">
    <source>
        <dbReference type="Proteomes" id="UP000008909"/>
    </source>
</evidence>
<evidence type="ECO:0000256" key="1">
    <source>
        <dbReference type="ARBA" id="ARBA00004189"/>
    </source>
</evidence>
<evidence type="ECO:0000256" key="9">
    <source>
        <dbReference type="ARBA" id="ARBA00023170"/>
    </source>
</evidence>
<dbReference type="EMBL" id="DF143277">
    <property type="protein sequence ID" value="GAA33259.2"/>
    <property type="molecule type" value="Genomic_DNA"/>
</dbReference>
<dbReference type="GO" id="GO:0005737">
    <property type="term" value="C:cytoplasm"/>
    <property type="evidence" value="ECO:0007669"/>
    <property type="project" value="TreeGrafter"/>
</dbReference>
<keyword evidence="16" id="KW-1185">Reference proteome</keyword>
<dbReference type="Proteomes" id="UP000008909">
    <property type="component" value="Unassembled WGS sequence"/>
</dbReference>
<evidence type="ECO:0000256" key="5">
    <source>
        <dbReference type="ARBA" id="ARBA00022692"/>
    </source>
</evidence>
<sequence length="516" mass="57776">MCSNGIGKDSPGGKSASPALRTGDSVRLASGLRAVSARHMAPTSSVSIFTLLIIVAVVLTCTLNLVIHHFIEEQAQLSPGLPLFQQWSEPSVPIYLQFYFFNLTNPTDFRLGAKPIVKQCGPYTYHERRFKRQVEINETASTISYSEEKQYFFVRAMSVGPESDVICSINLVYLTIAYQVSWLPKVFISILEMAEELFSDELITRHNVSDWLWGYEDPFLSYIKQLIPLNISVVGLYSNKNNTLDGPYVIDSGVSDRTKLGHILKYQGHSSMSCWTTSLANQINGSDGSLFHSFLGQDEDIFVFAADICRSLEFSPREWSEIHGIRTRKYLPLEDSFDSPKLNKKNRGFCPHWPTCFETGVLDMSSCQPGIPLAMSMPHFVHANRTYQDGVIGLHPSAEFNTTFHIEPRTGLVLSATKKLQVNANITRNPKFRSLATVSSVLLPIMFVNESVTVDSDHAKWLRQSIDVIPLVAFVGTSLLLATAFMVILILTIVFMRQRREPDSEPLLTTDSDVVA</sequence>
<keyword evidence="9" id="KW-0675">Receptor</keyword>
<reference evidence="15" key="1">
    <citation type="journal article" date="2011" name="Genome Biol.">
        <title>The draft genome of the carcinogenic human liver fluke Clonorchis sinensis.</title>
        <authorList>
            <person name="Wang X."/>
            <person name="Chen W."/>
            <person name="Huang Y."/>
            <person name="Sun J."/>
            <person name="Men J."/>
            <person name="Liu H."/>
            <person name="Luo F."/>
            <person name="Guo L."/>
            <person name="Lv X."/>
            <person name="Deng C."/>
            <person name="Zhou C."/>
            <person name="Fan Y."/>
            <person name="Li X."/>
            <person name="Huang L."/>
            <person name="Hu Y."/>
            <person name="Liang C."/>
            <person name="Hu X."/>
            <person name="Xu J."/>
            <person name="Yu X."/>
        </authorList>
    </citation>
    <scope>NUCLEOTIDE SEQUENCE [LARGE SCALE GENOMIC DNA]</scope>
    <source>
        <strain evidence="15">Henan</strain>
    </source>
</reference>
<dbReference type="GO" id="GO:0005901">
    <property type="term" value="C:caveola"/>
    <property type="evidence" value="ECO:0007669"/>
    <property type="project" value="UniProtKB-SubCell"/>
</dbReference>
<feature type="transmembrane region" description="Helical" evidence="14">
    <location>
        <begin position="468"/>
        <end position="495"/>
    </location>
</feature>
<evidence type="ECO:0000256" key="2">
    <source>
        <dbReference type="ARBA" id="ARBA00004651"/>
    </source>
</evidence>
<name>H2KS22_CLOSI</name>
<proteinExistence type="inferred from homology"/>
<keyword evidence="4" id="KW-1003">Cell membrane</keyword>
<keyword evidence="10" id="KW-0325">Glycoprotein</keyword>
<dbReference type="InterPro" id="IPR002159">
    <property type="entry name" value="CD36_fam"/>
</dbReference>
<feature type="region of interest" description="Disordered" evidence="13">
    <location>
        <begin position="1"/>
        <end position="21"/>
    </location>
</feature>
<organism evidence="15 16">
    <name type="scientific">Clonorchis sinensis</name>
    <name type="common">Chinese liver fluke</name>
    <dbReference type="NCBI Taxonomy" id="79923"/>
    <lineage>
        <taxon>Eukaryota</taxon>
        <taxon>Metazoa</taxon>
        <taxon>Spiralia</taxon>
        <taxon>Lophotrochozoa</taxon>
        <taxon>Platyhelminthes</taxon>
        <taxon>Trematoda</taxon>
        <taxon>Digenea</taxon>
        <taxon>Opisthorchiida</taxon>
        <taxon>Opisthorchiata</taxon>
        <taxon>Opisthorchiidae</taxon>
        <taxon>Clonorchis</taxon>
    </lineage>
</organism>
<accession>H2KS22</accession>
<reference key="2">
    <citation type="submission" date="2011-10" db="EMBL/GenBank/DDBJ databases">
        <title>The genome and transcriptome sequence of Clonorchis sinensis provide insights into the carcinogenic liver fluke.</title>
        <authorList>
            <person name="Wang X."/>
            <person name="Huang Y."/>
            <person name="Chen W."/>
            <person name="Liu H."/>
            <person name="Guo L."/>
            <person name="Chen Y."/>
            <person name="Luo F."/>
            <person name="Zhou W."/>
            <person name="Sun J."/>
            <person name="Mao Q."/>
            <person name="Liang P."/>
            <person name="Zhou C."/>
            <person name="Tian Y."/>
            <person name="Men J."/>
            <person name="Lv X."/>
            <person name="Huang L."/>
            <person name="Zhou J."/>
            <person name="Hu Y."/>
            <person name="Li R."/>
            <person name="Zhang F."/>
            <person name="Lei H."/>
            <person name="Li X."/>
            <person name="Hu X."/>
            <person name="Liang C."/>
            <person name="Xu J."/>
            <person name="Wu Z."/>
            <person name="Yu X."/>
        </authorList>
    </citation>
    <scope>NUCLEOTIDE SEQUENCE</scope>
    <source>
        <strain>Henan</strain>
    </source>
</reference>
<evidence type="ECO:0000256" key="4">
    <source>
        <dbReference type="ARBA" id="ARBA00022475"/>
    </source>
</evidence>
<keyword evidence="6 14" id="KW-1133">Transmembrane helix</keyword>
<keyword evidence="8" id="KW-1015">Disulfide bond</keyword>
<dbReference type="PANTHER" id="PTHR11923:SF110">
    <property type="entry name" value="SCAVENGER RECEPTOR CLASS B MEMBER 1"/>
    <property type="match status" value="1"/>
</dbReference>
<comment type="similarity">
    <text evidence="3">Belongs to the CD36 family.</text>
</comment>
<comment type="subcellular location">
    <subcellularLocation>
        <location evidence="2">Cell membrane</location>
        <topology evidence="2">Multi-pass membrane protein</topology>
    </subcellularLocation>
    <subcellularLocation>
        <location evidence="1">Membrane</location>
        <location evidence="1">Caveola</location>
        <topology evidence="1">Multi-pass membrane protein</topology>
    </subcellularLocation>
</comment>
<protein>
    <recommendedName>
        <fullName evidence="11">Scavenger receptor class B member 1</fullName>
    </recommendedName>
    <alternativeName>
        <fullName evidence="12">SR-BI</fullName>
    </alternativeName>
</protein>
<evidence type="ECO:0000256" key="13">
    <source>
        <dbReference type="SAM" id="MobiDB-lite"/>
    </source>
</evidence>
<keyword evidence="7 14" id="KW-0472">Membrane</keyword>
<dbReference type="PRINTS" id="PR01609">
    <property type="entry name" value="CD36FAMILY"/>
</dbReference>
<evidence type="ECO:0000256" key="10">
    <source>
        <dbReference type="ARBA" id="ARBA00023180"/>
    </source>
</evidence>
<evidence type="ECO:0000256" key="11">
    <source>
        <dbReference type="ARBA" id="ARBA00040821"/>
    </source>
</evidence>
<evidence type="ECO:0000313" key="15">
    <source>
        <dbReference type="EMBL" id="GAA33259.2"/>
    </source>
</evidence>
<gene>
    <name evidence="15" type="ORF">CLF_107874</name>
</gene>
<evidence type="ECO:0000256" key="6">
    <source>
        <dbReference type="ARBA" id="ARBA00022989"/>
    </source>
</evidence>
<evidence type="ECO:0000256" key="14">
    <source>
        <dbReference type="SAM" id="Phobius"/>
    </source>
</evidence>
<feature type="transmembrane region" description="Helical" evidence="14">
    <location>
        <begin position="46"/>
        <end position="67"/>
    </location>
</feature>
<evidence type="ECO:0000256" key="3">
    <source>
        <dbReference type="ARBA" id="ARBA00010532"/>
    </source>
</evidence>
<evidence type="ECO:0000256" key="7">
    <source>
        <dbReference type="ARBA" id="ARBA00023136"/>
    </source>
</evidence>